<feature type="compositionally biased region" description="Low complexity" evidence="1">
    <location>
        <begin position="361"/>
        <end position="375"/>
    </location>
</feature>
<reference evidence="2 3" key="1">
    <citation type="submission" date="2018-02" db="EMBL/GenBank/DDBJ databases">
        <title>Genome sequence of the basidiomycete white-rot fungus Phlebia centrifuga.</title>
        <authorList>
            <person name="Granchi Z."/>
            <person name="Peng M."/>
            <person name="de Vries R.P."/>
            <person name="Hilden K."/>
            <person name="Makela M.R."/>
            <person name="Grigoriev I."/>
            <person name="Riley R."/>
        </authorList>
    </citation>
    <scope>NUCLEOTIDE SEQUENCE [LARGE SCALE GENOMIC DNA]</scope>
    <source>
        <strain evidence="2 3">FBCC195</strain>
    </source>
</reference>
<feature type="region of interest" description="Disordered" evidence="1">
    <location>
        <begin position="1060"/>
        <end position="1090"/>
    </location>
</feature>
<feature type="compositionally biased region" description="Low complexity" evidence="1">
    <location>
        <begin position="145"/>
        <end position="156"/>
    </location>
</feature>
<dbReference type="AlphaFoldDB" id="A0A2R6NQN6"/>
<gene>
    <name evidence="2" type="ORF">PHLCEN_2v9498</name>
</gene>
<feature type="region of interest" description="Disordered" evidence="1">
    <location>
        <begin position="1"/>
        <end position="36"/>
    </location>
</feature>
<comment type="caution">
    <text evidence="2">The sequence shown here is derived from an EMBL/GenBank/DDBJ whole genome shotgun (WGS) entry which is preliminary data.</text>
</comment>
<dbReference type="STRING" id="98765.A0A2R6NQN6"/>
<organism evidence="2 3">
    <name type="scientific">Hermanssonia centrifuga</name>
    <dbReference type="NCBI Taxonomy" id="98765"/>
    <lineage>
        <taxon>Eukaryota</taxon>
        <taxon>Fungi</taxon>
        <taxon>Dikarya</taxon>
        <taxon>Basidiomycota</taxon>
        <taxon>Agaricomycotina</taxon>
        <taxon>Agaricomycetes</taxon>
        <taxon>Polyporales</taxon>
        <taxon>Meruliaceae</taxon>
        <taxon>Hermanssonia</taxon>
    </lineage>
</organism>
<keyword evidence="3" id="KW-1185">Reference proteome</keyword>
<feature type="region of interest" description="Disordered" evidence="1">
    <location>
        <begin position="134"/>
        <end position="238"/>
    </location>
</feature>
<evidence type="ECO:0000313" key="2">
    <source>
        <dbReference type="EMBL" id="PSR74855.1"/>
    </source>
</evidence>
<dbReference type="OrthoDB" id="3254002at2759"/>
<evidence type="ECO:0000256" key="1">
    <source>
        <dbReference type="SAM" id="MobiDB-lite"/>
    </source>
</evidence>
<protein>
    <submittedName>
        <fullName evidence="2">Uncharacterized protein</fullName>
    </submittedName>
</protein>
<feature type="region of interest" description="Disordered" evidence="1">
    <location>
        <begin position="361"/>
        <end position="422"/>
    </location>
</feature>
<feature type="region of interest" description="Disordered" evidence="1">
    <location>
        <begin position="294"/>
        <end position="344"/>
    </location>
</feature>
<feature type="compositionally biased region" description="Basic and acidic residues" evidence="1">
    <location>
        <begin position="384"/>
        <end position="402"/>
    </location>
</feature>
<dbReference type="EMBL" id="MLYV02000954">
    <property type="protein sequence ID" value="PSR74855.1"/>
    <property type="molecule type" value="Genomic_DNA"/>
</dbReference>
<accession>A0A2R6NQN6</accession>
<feature type="compositionally biased region" description="Acidic residues" evidence="1">
    <location>
        <begin position="1081"/>
        <end position="1090"/>
    </location>
</feature>
<feature type="compositionally biased region" description="Polar residues" evidence="1">
    <location>
        <begin position="134"/>
        <end position="144"/>
    </location>
</feature>
<feature type="compositionally biased region" description="Basic and acidic residues" evidence="1">
    <location>
        <begin position="1"/>
        <end position="14"/>
    </location>
</feature>
<feature type="compositionally biased region" description="Polar residues" evidence="1">
    <location>
        <begin position="566"/>
        <end position="580"/>
    </location>
</feature>
<feature type="region of interest" description="Disordered" evidence="1">
    <location>
        <begin position="555"/>
        <end position="580"/>
    </location>
</feature>
<feature type="compositionally biased region" description="Polar residues" evidence="1">
    <location>
        <begin position="219"/>
        <end position="229"/>
    </location>
</feature>
<dbReference type="Proteomes" id="UP000186601">
    <property type="component" value="Unassembled WGS sequence"/>
</dbReference>
<feature type="region of interest" description="Disordered" evidence="1">
    <location>
        <begin position="472"/>
        <end position="498"/>
    </location>
</feature>
<feature type="compositionally biased region" description="Low complexity" evidence="1">
    <location>
        <begin position="206"/>
        <end position="218"/>
    </location>
</feature>
<sequence>MTRRPDSPHHDISRAKVTYSSQASTTAQAPPAYIPGASSKDNQAVLQAITRDIFKVMKRLQPTIINAVNRHVVHQLKEKLDPRKMIQLPIGFDAAATTEIHEISSYIVNKVQDLTAEEILQILRFVSGKLAAQSGPSSTSQPIAPSSTDSPSSLPSTSPPDAIPLVASTDRSLPSIADGVGQKPPPNQTSITQPGPTGFPPEQIFQSQSQGSGSMVGSWVTNTHSSWKGESSPKDQYPTADIYSEAHLDLQGQPSENQRFTSNAEVSVSLPPNSNGYHSPHQFQEFTPYRIPPIYAPLPPQPITQTKTERRQNDGVAAPLRESEESHSIPPIQSSTPLTPDTRMHVGLNKSTIAREILRSLGRPSSSSGSGRSSPVPASLQLKRKADADSDDFSHKRLKQENTIDIEAAESRSEGEPGDNEALKAASEDLEEIKTYGALEMEQQQAEDEQMDRLRGVFDSVEQLQIQFAQTPAGDGVHSHTETMSFSQGEPSSLTSNVPESIEMKDDAPFRHPPPPVPDVLPMPVDDVERLTVLSASPPPPSPPALMAADVVGSQIPEPLPPTELLNDSTNHASTSQVESSKVERVAGSAAREPLFLPSPPASTSDREELIDEDIDMDSFIPSGLLGSRIPSPKKDKGKQRAIEEDFEVDFEVNEPQPIKERWRKRNRVVESDSDVEAEEILDSKEGRIPRRRVYVLVPPLPRAARRLNEKLRRTEAQRRVATHKVDQRRVDQQEAAQRALAQQIVAAHTNDNANDVPASPSVVEAMGVTRSQHLHQACNKSYETPVELARHHAGHQGEQLKPIAGAEPLRSTSSIPPLPEFLPSYMSVPRRVNKHRMSHDIHIWLGAKASNINIRWFDINAAVPSRSTRHLADVLNNVEREARENSLDPTKAVLAFSGDEYDSWISYSDNLGPKCCNDVFSTAVTQMVGKGLILGVPQPSASTTGQSGGSEEATQTQGIPIIEADGVNDVPQSDIQDVQSLDTSFDALEIQSVIGSEDLTEMTKRLVDGPSVDNPLQQEMSAHQEMPSTTNSNLEALPAVHEEQLLAPTGEQPELLPVSKSGAATEALGPTAQPEWTVLTDEDTVDSSL</sequence>
<evidence type="ECO:0000313" key="3">
    <source>
        <dbReference type="Proteomes" id="UP000186601"/>
    </source>
</evidence>
<feature type="compositionally biased region" description="Polar residues" evidence="1">
    <location>
        <begin position="482"/>
        <end position="498"/>
    </location>
</feature>
<proteinExistence type="predicted"/>
<feature type="compositionally biased region" description="Polar residues" evidence="1">
    <location>
        <begin position="18"/>
        <end position="28"/>
    </location>
</feature>
<name>A0A2R6NQN6_9APHY</name>